<dbReference type="PRINTS" id="PR00906">
    <property type="entry name" value="SECA"/>
</dbReference>
<dbReference type="GO" id="GO:0006605">
    <property type="term" value="P:protein targeting"/>
    <property type="evidence" value="ECO:0007669"/>
    <property type="project" value="InterPro"/>
</dbReference>
<evidence type="ECO:0000313" key="5">
    <source>
        <dbReference type="Proteomes" id="UP000728032"/>
    </source>
</evidence>
<evidence type="ECO:0000313" key="4">
    <source>
        <dbReference type="EMBL" id="CAD7639469.1"/>
    </source>
</evidence>
<dbReference type="InterPro" id="IPR011115">
    <property type="entry name" value="SecA_DEAD"/>
</dbReference>
<dbReference type="GO" id="GO:0005524">
    <property type="term" value="F:ATP binding"/>
    <property type="evidence" value="ECO:0007669"/>
    <property type="project" value="InterPro"/>
</dbReference>
<dbReference type="Gene3D" id="3.40.50.300">
    <property type="entry name" value="P-loop containing nucleotide triphosphate hydrolases"/>
    <property type="match status" value="3"/>
</dbReference>
<keyword evidence="1" id="KW-0813">Transport</keyword>
<evidence type="ECO:0000256" key="2">
    <source>
        <dbReference type="ARBA" id="ARBA00023010"/>
    </source>
</evidence>
<evidence type="ECO:0000259" key="3">
    <source>
        <dbReference type="PROSITE" id="PS51196"/>
    </source>
</evidence>
<name>A0A7R9QBI8_9ACAR</name>
<dbReference type="PANTHER" id="PTHR30612">
    <property type="entry name" value="SECA INNER MEMBRANE COMPONENT OF SEC PROTEIN SECRETION SYSTEM"/>
    <property type="match status" value="1"/>
</dbReference>
<dbReference type="EMBL" id="CAJPVJ010000421">
    <property type="protein sequence ID" value="CAG2162404.1"/>
    <property type="molecule type" value="Genomic_DNA"/>
</dbReference>
<dbReference type="SUPFAM" id="SSF52540">
    <property type="entry name" value="P-loop containing nucleoside triphosphate hydrolases"/>
    <property type="match status" value="2"/>
</dbReference>
<proteinExistence type="predicted"/>
<dbReference type="Gene3D" id="3.90.1440.10">
    <property type="entry name" value="SecA, preprotein cross-linking domain"/>
    <property type="match status" value="1"/>
</dbReference>
<keyword evidence="2" id="KW-0811">Translocation</keyword>
<reference evidence="4" key="1">
    <citation type="submission" date="2020-11" db="EMBL/GenBank/DDBJ databases">
        <authorList>
            <person name="Tran Van P."/>
        </authorList>
    </citation>
    <scope>NUCLEOTIDE SEQUENCE</scope>
</reference>
<dbReference type="InterPro" id="IPR027417">
    <property type="entry name" value="P-loop_NTPase"/>
</dbReference>
<dbReference type="SUPFAM" id="SSF81767">
    <property type="entry name" value="Pre-protein crosslinking domain of SecA"/>
    <property type="match status" value="1"/>
</dbReference>
<dbReference type="GO" id="GO:0006886">
    <property type="term" value="P:intracellular protein transport"/>
    <property type="evidence" value="ECO:0007669"/>
    <property type="project" value="InterPro"/>
</dbReference>
<dbReference type="PANTHER" id="PTHR30612:SF0">
    <property type="entry name" value="CHLOROPLAST PROTEIN-TRANSPORTING ATPASE"/>
    <property type="match status" value="1"/>
</dbReference>
<dbReference type="SMART" id="SM00957">
    <property type="entry name" value="SecA_DEAD"/>
    <property type="match status" value="1"/>
</dbReference>
<dbReference type="InterPro" id="IPR036670">
    <property type="entry name" value="SecA_X-link_sf"/>
</dbReference>
<organism evidence="4">
    <name type="scientific">Oppiella nova</name>
    <dbReference type="NCBI Taxonomy" id="334625"/>
    <lineage>
        <taxon>Eukaryota</taxon>
        <taxon>Metazoa</taxon>
        <taxon>Ecdysozoa</taxon>
        <taxon>Arthropoda</taxon>
        <taxon>Chelicerata</taxon>
        <taxon>Arachnida</taxon>
        <taxon>Acari</taxon>
        <taxon>Acariformes</taxon>
        <taxon>Sarcoptiformes</taxon>
        <taxon>Oribatida</taxon>
        <taxon>Brachypylina</taxon>
        <taxon>Oppioidea</taxon>
        <taxon>Oppiidae</taxon>
        <taxon>Oppiella</taxon>
    </lineage>
</organism>
<dbReference type="PROSITE" id="PS51196">
    <property type="entry name" value="SECA_MOTOR_DEAD"/>
    <property type="match status" value="1"/>
</dbReference>
<accession>A0A7R9QBI8</accession>
<evidence type="ECO:0000256" key="1">
    <source>
        <dbReference type="ARBA" id="ARBA00022927"/>
    </source>
</evidence>
<dbReference type="Proteomes" id="UP000728032">
    <property type="component" value="Unassembled WGS sequence"/>
</dbReference>
<dbReference type="GO" id="GO:0016020">
    <property type="term" value="C:membrane"/>
    <property type="evidence" value="ECO:0007669"/>
    <property type="project" value="InterPro"/>
</dbReference>
<dbReference type="InterPro" id="IPR014018">
    <property type="entry name" value="SecA_motor_DEAD"/>
</dbReference>
<dbReference type="GO" id="GO:0017038">
    <property type="term" value="P:protein import"/>
    <property type="evidence" value="ECO:0007669"/>
    <property type="project" value="InterPro"/>
</dbReference>
<dbReference type="EMBL" id="OC915246">
    <property type="protein sequence ID" value="CAD7639469.1"/>
    <property type="molecule type" value="Genomic_DNA"/>
</dbReference>
<sequence>MQTNQQGHISQINTGEGKTTIVCLIQALKVMQGYNGHVITSNNVLAADGVKDKQLFYQILNITAAHNNPDEKYTNGPRECYSKDVVYGSINNFQFDWLRDSFEQLKTLGDTNFDNSWEIMGRQSAEQDSPEAQAELELKNQREFEDYEDELRKSFLDKVKEKIKAKKNDLINKKLLASHLHQYTEDSVERWIEYAFSAKYQYSENVEYKMAKGQDGENIIIPVDNQNTGVSMQNTILSNGLHQFLQIKHNLCLTYESLTSCYVSNLDYIKKYGTKLSGVTGTLGSDAERGLLGSVFNLGFSVMPPFKPKQFISFSGKVSKDEDFINDVSVAALSELTRTRMKSNVEGESKAEGKQVEVGAPRAVLIVCAKVKKIAEEIKREATAAGLSPKIRIYTDEMQAHVIEETLGINEIVIATNLAGRGTDFKTTKKLEQNGGLHVIEAFLPCNKRVEDQGFGRTARQDTENVDFDQVLNQRDELEAARIEDIKENKITELKFKDLLFEKFSSQYARLKNEHKTGADPVKVLKLGMEKKLMIKVQANPYIIRTKSLTKGNIDSLIKQLNGENEFEKPKEALGSTDGIIMDLSMSLSMSLRLPLRQELFLHIKEVTLIVYRIKRSLQLLEK</sequence>
<protein>
    <recommendedName>
        <fullName evidence="3">SecA family profile domain-containing protein</fullName>
    </recommendedName>
</protein>
<dbReference type="OrthoDB" id="6705716at2759"/>
<dbReference type="AlphaFoldDB" id="A0A7R9QBI8"/>
<feature type="domain" description="SecA family profile" evidence="3">
    <location>
        <begin position="1"/>
        <end position="503"/>
    </location>
</feature>
<gene>
    <name evidence="4" type="ORF">ONB1V03_LOCUS1997</name>
</gene>
<keyword evidence="1" id="KW-0653">Protein transport</keyword>
<dbReference type="InterPro" id="IPR000185">
    <property type="entry name" value="SecA"/>
</dbReference>
<dbReference type="Pfam" id="PF07517">
    <property type="entry name" value="SecA_DEAD"/>
    <property type="match status" value="1"/>
</dbReference>
<keyword evidence="5" id="KW-1185">Reference proteome</keyword>